<feature type="compositionally biased region" description="Polar residues" evidence="3">
    <location>
        <begin position="2196"/>
        <end position="2225"/>
    </location>
</feature>
<evidence type="ECO:0000259" key="5">
    <source>
        <dbReference type="PROSITE" id="PS50127"/>
    </source>
</evidence>
<reference evidence="7" key="1">
    <citation type="submission" date="2022-11" db="UniProtKB">
        <authorList>
            <consortium name="WormBaseParasite"/>
        </authorList>
    </citation>
    <scope>IDENTIFICATION</scope>
</reference>
<feature type="region of interest" description="Disordered" evidence="3">
    <location>
        <begin position="1241"/>
        <end position="1264"/>
    </location>
</feature>
<feature type="compositionally biased region" description="Polar residues" evidence="3">
    <location>
        <begin position="2175"/>
        <end position="2187"/>
    </location>
</feature>
<dbReference type="GO" id="GO:0004869">
    <property type="term" value="F:cysteine-type endopeptidase inhibitor activity"/>
    <property type="evidence" value="ECO:0007669"/>
    <property type="project" value="TreeGrafter"/>
</dbReference>
<dbReference type="InterPro" id="IPR016135">
    <property type="entry name" value="UBQ-conjugating_enzyme/RWD"/>
</dbReference>
<feature type="region of interest" description="Disordered" evidence="3">
    <location>
        <begin position="611"/>
        <end position="632"/>
    </location>
</feature>
<feature type="compositionally biased region" description="Low complexity" evidence="3">
    <location>
        <begin position="3906"/>
        <end position="3922"/>
    </location>
</feature>
<feature type="compositionally biased region" description="Polar residues" evidence="3">
    <location>
        <begin position="3882"/>
        <end position="3893"/>
    </location>
</feature>
<dbReference type="InterPro" id="IPR000608">
    <property type="entry name" value="UBC"/>
</dbReference>
<feature type="compositionally biased region" description="Low complexity" evidence="3">
    <location>
        <begin position="3860"/>
        <end position="3876"/>
    </location>
</feature>
<evidence type="ECO:0000259" key="4">
    <source>
        <dbReference type="PROSITE" id="PS50022"/>
    </source>
</evidence>
<dbReference type="InterPro" id="IPR000421">
    <property type="entry name" value="FA58C"/>
</dbReference>
<feature type="region of interest" description="Disordered" evidence="3">
    <location>
        <begin position="1409"/>
        <end position="1428"/>
    </location>
</feature>
<feature type="region of interest" description="Disordered" evidence="3">
    <location>
        <begin position="3977"/>
        <end position="4030"/>
    </location>
</feature>
<accession>A0A914LYW7</accession>
<feature type="compositionally biased region" description="Polar residues" evidence="3">
    <location>
        <begin position="187"/>
        <end position="197"/>
    </location>
</feature>
<evidence type="ECO:0000313" key="7">
    <source>
        <dbReference type="WBParaSite" id="Minc3s01059g20308"/>
    </source>
</evidence>
<protein>
    <submittedName>
        <fullName evidence="7">Uncharacterized protein</fullName>
    </submittedName>
</protein>
<feature type="domain" description="UBC core" evidence="5">
    <location>
        <begin position="4330"/>
        <end position="4497"/>
    </location>
</feature>
<feature type="compositionally biased region" description="Polar residues" evidence="3">
    <location>
        <begin position="611"/>
        <end position="631"/>
    </location>
</feature>
<dbReference type="PROSITE" id="PS50127">
    <property type="entry name" value="UBC_2"/>
    <property type="match status" value="1"/>
</dbReference>
<dbReference type="PROSITE" id="PS50022">
    <property type="entry name" value="FA58C_3"/>
    <property type="match status" value="1"/>
</dbReference>
<dbReference type="PANTHER" id="PTHR46116:SF39">
    <property type="entry name" value="BACULOVIRAL IAP REPEAT-CONTAINING PROTEIN 6"/>
    <property type="match status" value="1"/>
</dbReference>
<feature type="compositionally biased region" description="Low complexity" evidence="3">
    <location>
        <begin position="168"/>
        <end position="177"/>
    </location>
</feature>
<evidence type="ECO:0000256" key="1">
    <source>
        <dbReference type="ARBA" id="ARBA00022679"/>
    </source>
</evidence>
<feature type="compositionally biased region" description="Basic and acidic residues" evidence="3">
    <location>
        <begin position="4012"/>
        <end position="4030"/>
    </location>
</feature>
<dbReference type="GO" id="GO:0005634">
    <property type="term" value="C:nucleus"/>
    <property type="evidence" value="ECO:0007669"/>
    <property type="project" value="TreeGrafter"/>
</dbReference>
<feature type="region of interest" description="Disordered" evidence="3">
    <location>
        <begin position="2175"/>
        <end position="2225"/>
    </location>
</feature>
<evidence type="ECO:0000256" key="2">
    <source>
        <dbReference type="ARBA" id="ARBA00022786"/>
    </source>
</evidence>
<dbReference type="Proteomes" id="UP000887563">
    <property type="component" value="Unplaced"/>
</dbReference>
<proteinExistence type="predicted"/>
<dbReference type="WBParaSite" id="Minc3s01059g20308">
    <property type="protein sequence ID" value="Minc3s01059g20308"/>
    <property type="gene ID" value="Minc3s01059g20308"/>
</dbReference>
<dbReference type="Pfam" id="PF00179">
    <property type="entry name" value="UQ_con"/>
    <property type="match status" value="1"/>
</dbReference>
<dbReference type="CDD" id="cd23810">
    <property type="entry name" value="UBCc_BIRC6"/>
    <property type="match status" value="1"/>
</dbReference>
<dbReference type="GO" id="GO:0043066">
    <property type="term" value="P:negative regulation of apoptotic process"/>
    <property type="evidence" value="ECO:0007669"/>
    <property type="project" value="TreeGrafter"/>
</dbReference>
<organism evidence="6 7">
    <name type="scientific">Meloidogyne incognita</name>
    <name type="common">Southern root-knot nematode worm</name>
    <name type="synonym">Oxyuris incognita</name>
    <dbReference type="NCBI Taxonomy" id="6306"/>
    <lineage>
        <taxon>Eukaryota</taxon>
        <taxon>Metazoa</taxon>
        <taxon>Ecdysozoa</taxon>
        <taxon>Nematoda</taxon>
        <taxon>Chromadorea</taxon>
        <taxon>Rhabditida</taxon>
        <taxon>Tylenchina</taxon>
        <taxon>Tylenchomorpha</taxon>
        <taxon>Tylenchoidea</taxon>
        <taxon>Meloidogynidae</taxon>
        <taxon>Meloidogyninae</taxon>
        <taxon>Meloidogyne</taxon>
        <taxon>Meloidogyne incognita group</taxon>
    </lineage>
</organism>
<keyword evidence="6" id="KW-1185">Reference proteome</keyword>
<feature type="region of interest" description="Disordered" evidence="3">
    <location>
        <begin position="3310"/>
        <end position="3334"/>
    </location>
</feature>
<keyword evidence="1" id="KW-0808">Transferase</keyword>
<dbReference type="PANTHER" id="PTHR46116">
    <property type="entry name" value="(E3-INDEPENDENT) E2 UBIQUITIN-CONJUGATING ENZYME"/>
    <property type="match status" value="1"/>
</dbReference>
<dbReference type="SUPFAM" id="SSF54495">
    <property type="entry name" value="UBC-like"/>
    <property type="match status" value="1"/>
</dbReference>
<feature type="compositionally biased region" description="Low complexity" evidence="3">
    <location>
        <begin position="1254"/>
        <end position="1263"/>
    </location>
</feature>
<sequence>MMIHIQRLILTIETRAHKGLLRIAINGLKDDDGKPITEGQRIGSQHKALDTLIWILEEWKSNVHSSELQKLTRSLHWLFVLIGCVLEDSTITPLSAKFPQLADSADKLMQKCVEVLTLIGRCWSKQWTNSLHSKLSREYGLSGFIFDETMFDFPVKILSSVSGVLQPPTTTQLDQQQSNSKKGCLSKQKTSKNATSFTTSQQPKLVWATAKPSFDEIYTEDKQQNSPWFAAPGSPYIPPPSFTSGNFSMDQDLWKATPSTNTFQQWSNSPIYDFGNSNLISDLIEDSKFAIEQTKLALEQSKLCRQMVENQASSAANTSRIYSESNKFPPTFCSTASILSDFAIDEMDWMDMFFIDDSTDCNLRFYGDILNNENGQGSNSNGKNPYKNIFSNVGLSSEWPKNLSGNMPPSAYGDLSGYQTAWKETNDTTNKNGNPSTSSSLHRHHLLMNHMPGLLETEPLIFSCIYGTDHIRVLNEQENENFDLPTTFSADLNKKSETCVDGREQMDKVADIYSLKHQLQYQQHRLKNRQQQKFSTNSVNDNNSNNALMDIFAAASATENSTLDNKKENESTKELDTANEGVDVINTQPEVNVASQIPSGENTPATLGLSSASTFGVPTTPKTTPFQLTPTPLSPIGGSEADLEELAMLTGENDVNQQKSEIENHASSVANTSTFCSTASILSDFAISFPLQNIVSVTQPIKQLNRKFSPHSSFFTQLPRIYLCIDGMTGGAQKFIVLDFGYKVMLGDLIVPASEYMPSLRIDAWLKDEKTDSIFVASTSEIGAKSLTISDLLPPIICRFLKLTYTVPQLYNEPCTVNLGQFFGAKMVDFEEDLDGKNILSELIFLSDSLKVAYECSANGIKGTLRDDGNPTFEQIRRHSIRQQYRECFALRLEYNIVRNLIARIQMDNKVLDENDKKELKQQQSGWSMIGLEQLAVMAHRLIALLNLFSAFTDARKMIVLPPTNQSMPSVSISQTNLLSLDTAVLHFGLFCMDSLPRLRAECISWLFHYGVYTNWWGKFFVEVLNQHFASKMCQKNLDSAFIILSYLCSETVKYPRFQTNIIEQLVLSVLAQLGVSSTDNDINFSTLKQPRSVNFKILLSWTLMLISSAFDIIISKKRQNDRWLFLGGDFGPSNSGAADQFNATTCPTLQRGYAIKKKYGTAKFAGPSSFVNVPNVAPSSSSQSKMITPVKNHYKTLIDKLEKMKQSETISLAKLEKLKVHLMHIQSLYSNFNQLSAEDKEKSGKLPDKSGKTSKSAASTSAVIPDTKSTKTRQYSIHLRLSPQLCRLFVKSLLQLLCEHSTDATQLQIQTLLLVFKVIAKICVHGSAQPIPVSVAFDTHLQQLFTLAFNDFDEPWIRHALLSMFLDISEAEIRSLSRITNADSSGSSAKRDEKMDTEGCCAGAFSSMNDAKRRKEEQTTNDLPVSDGTSEKILQQIEKTINETLFNDDDEIIAEDVIPDETAPIVDEGHNQFFDNLIDTTLSEATTMAAANLAPSSTSNSQNVKATEFTSNNSSSEMCQFDPIALQMFNASRLNLANNINIQPIALSVDLQYDFCVSEKQAITNCNDSVFLQDTLIRNSFRRLLLLRSLPPSNSSNDENIINEEKRDEAIGQCMQTIMGAIDQLFANLRADNKNSNVRPAFVERLLDFYWQYQSNIGAFLNSKSNLSIAKSPLFTVPALSDNAACSLISYAADNPFISELVWTRVLTTLNTSIQKMPYLIESIVGSGKLFAFFQYFCFIGPSCRVPNMPPNTEIGPSLDAVFEYFVHLLINKSNSSLVTLVVDILLDVLISVFSKRNFITLSKFSLGALLKISSVLAQFTQKYVNNCSLPKVARLYCVLLAYSKKMVQRAVDPDAPGQFLPGEDENTSSVSSNMFGIYSHYGNGQSFSVINAPAKNICFSNMDSENRFGITNDPLDFIGGPAMSSYEKMDGGFNSCWGVSTPPFSSTFSSSGIPITSSLSKKKVTPKTTKSMAQKQIGIGSISNMPVDEEHLEIIDQNDLATSYFGMCPTAWITVGPGSMPPPPPPHYGVPFHSWTGTSSTRKGNKRMETPSVVVMHANKIETVLCNLFKSICVVARDNHNFAQMLLEDDLDVFLSDSFEFLSYCVLNSGQTLDNISVDKWKIVSLADAILFSVLTITKHMEINMFTSDTDDESSRRLMQLLVQNLVQKKVSNATSGQNSNMQTHETIDDPNAQGDNQIDSDMPSSSTNSELLPDGNQISKNQNQQPLTLSPLIAFILLQINKVPSGRRLFSEMGGHNFISEQLQQSIRAFAEMSSSAWPQGSAAFTDVQRQLRMIASQISGTVISQQHRQKSQQLSDGNRIVCGSGPYQNTNGNNPSTTLDKPAASTNFHQNAWLASQTTNQQQPFGTAQFGGAGIYKNVTFGNTNGGVNTSGTAKKQIASKCIGSSGLGASEQREPQIYNYAPNCSIHSSSAMANHLQQLVAAGTTHRRSRNPNWTYHFPIYQQWLDLVLTLPYPIMLNEIVIKPHASSLASAPSAVQAELSSDPIGIDWVPVRSPIQTLGCSRITIPTTIYKSPVKAVRLRLKKPLESNSLGLMQIQLNGSTQLAELQHNNTTKQHLELLHLWLTLFHQIVILSKEEEGGKDKSTNNKILLEPSLAQQLVQLFLCIHGWPGDDVLQLLYKIMLDIETESVLLGDVLLGDEPSTISVVKIIIDHLLTNQEMASPDKLNLHLAELLFTLCSTPISSSKSTMPKERMSQLLSRQEELFRGVVDLLQHLTGQSTDYMGDSNEDWSRRDAKWMALSLLMWSSSCVIWRNSDPACSQYKQTLAMCSELSPKIILQLARLSLCDTNYFGTISNNSIYEHVWKASRWLLCSLARAQPELLDQLLDIYGFDESPVPENLMILAALSHICQSKPAINRLLNSCSFEIWIQKTVQICEQDQKEEGDLRELQAIVQCIEELTIMTDVCKFLEQSEYGPAFFRNIMNFLVNATKNSERISTAIPQGERKYFHGDVINNVANEVVPRIRSSFINLTRRCLTFGGKHRARIAKYLCKILRDKNENSSNTFFQPKPLNDFILQMLHRLILDDEIIKVHFTDVVEQLPDGVVLHNTILPIYESHRRMVHPIFGCLSDDCVLNFGLYTKCSELIPSSLQSGADTIEESTTYASKVSSKTAASTEKPSLKNTKYSAADHWLKYHGFVPPPSYSSTAPISIDGLQQQQSIFQQQVIQPQEPPPDWDWDMEDDWSDEFNSTAPWTPPGPHSSSITSVQCAMPKFASKLPAASSIQNDASDQRKIQLIDANTQLPFDEGITLGELFEQRKNNNSGDSENGGEHMMLCLSMRYVPESTPAAKRRVSQKASKNAKKTKTEEKPPISVSTLEHFAREGGLIELSKHIYLYRRCLTRLHSCQERLSSDLIERQQRVCSNNNNIVSTAAHQFPPQSSVSTASASTASAITAQGPPQILQALSAPPGFTPTTFIPFEFVDFMNQLPFPQTQPPGMYSNAIPNIPMTQLFNNNNEWPPLQPVGLGNNLGGGWNTFGTSKVSGNVNTGKLSYTRPPSMPNSAPIDQFFHNSAHVIVLLGLFLRLEQYGELLIEMDREKTKQLLRMILDIHSPITSPSSRVAFLRPRTGGDSKIRSNVKSTSATPKIPLQQQQKNINPSYYNYHYYTQKPPTSSTNVLATSLPASYNTNIKSSSQRLGRYVSHEQQAHQEELLLFPFVVLARLFNTFDPADIGIERAQAIRDKALKMGIVDVLLTSLAHFSKHPNRLEPLHPAIAEEQPMVELISYVLNAAFRMERLFQLAGTLQQQTMDLQLIGGSGGVGGQADYIANPSINSTVNSFHTGAIPTTTLSSATIDSTTTKSLVPVSITQSNASLATAENKVAPVVITLGDDLELPGPTEMTTGKTPTVKTSTEGGGTSNISSTKTTPAQNTGGSIALTPAAPPTSAVPQQTTTTTQTQNDGNYWAKGTGFGSGTTQQQWSLSQHVAKRRQDENNVAALLHILIAFISPQSQRLQENQSTFSNKKDEEKQETSNSGDGIELVLPIEELTTSKEDEKSNKTNEQEKGKGLEIPSIKLSEEFVELLFRSCLFSTLNSYLMNDSVLDISKRVHAFESVISLVDTIANALPIPINNLSKFPNAAIFDQQGNQDIFDIIFLSGEKQIQKQISHKKKLQQITVAESELLDRLNKLGKNIEIYLSKLQTGHRTTNTATGESPWQRNTKRKALRKTTAINSSKTRADLEEEEELGKLLDLVHSVCSAINKKKRIHSSIEMDFEDGEEEQNNEEVMISDNIELDQNVASSSNALPKVSDAVERFYCDKLRGLQFETIPFYEPMGNNNNTTPVMCIPFHYATSLNSMAIAGGSALGKRTRRLAQEIVSLSSSLPLSFSSGVFVRTCEERLDAMKVLITGPSDTPYANGCFEFDVFFPPDYPNVPMQMNLETTGNRTVRFNPNLYDDGKVCLSILNTWRGRPEERWNADTSSLLQVLVSIQSLILVNEPYFNEPGYERWRNSPAGQQASRENDANIMQMCVRWAMVEQIRNPPKAFAEIVKSHFWMKRDEICVQVEAWIEDIQHYITTHASSGKVLPNYLAGLKKHYETLKMEFKKMTAPPGLENCKSKRFDIENDGELK</sequence>
<feature type="compositionally biased region" description="Basic and acidic residues" evidence="3">
    <location>
        <begin position="1241"/>
        <end position="1252"/>
    </location>
</feature>
<dbReference type="SMART" id="SM00212">
    <property type="entry name" value="UBCc"/>
    <property type="match status" value="1"/>
</dbReference>
<dbReference type="Gene3D" id="3.10.110.10">
    <property type="entry name" value="Ubiquitin Conjugating Enzyme"/>
    <property type="match status" value="1"/>
</dbReference>
<feature type="region of interest" description="Disordered" evidence="3">
    <location>
        <begin position="3906"/>
        <end position="3926"/>
    </location>
</feature>
<dbReference type="GO" id="GO:0016740">
    <property type="term" value="F:transferase activity"/>
    <property type="evidence" value="ECO:0007669"/>
    <property type="project" value="UniProtKB-KW"/>
</dbReference>
<evidence type="ECO:0000313" key="6">
    <source>
        <dbReference type="Proteomes" id="UP000887563"/>
    </source>
</evidence>
<dbReference type="FunFam" id="3.10.110.10:FF:000014">
    <property type="entry name" value="Baculoviral IAP repeat-containing protein 6"/>
    <property type="match status" value="1"/>
</dbReference>
<evidence type="ECO:0000256" key="3">
    <source>
        <dbReference type="SAM" id="MobiDB-lite"/>
    </source>
</evidence>
<feature type="region of interest" description="Disordered" evidence="3">
    <location>
        <begin position="168"/>
        <end position="197"/>
    </location>
</feature>
<keyword evidence="2" id="KW-0833">Ubl conjugation pathway</keyword>
<feature type="compositionally biased region" description="Basic residues" evidence="3">
    <location>
        <begin position="3313"/>
        <end position="3327"/>
    </location>
</feature>
<name>A0A914LYW7_MELIC</name>
<feature type="compositionally biased region" description="Polar residues" evidence="3">
    <location>
        <begin position="2330"/>
        <end position="2347"/>
    </location>
</feature>
<feature type="domain" description="F5/8 type C" evidence="4">
    <location>
        <begin position="2406"/>
        <end position="2566"/>
    </location>
</feature>
<feature type="region of interest" description="Disordered" evidence="3">
    <location>
        <begin position="3856"/>
        <end position="3893"/>
    </location>
</feature>
<feature type="region of interest" description="Disordered" evidence="3">
    <location>
        <begin position="2312"/>
        <end position="2347"/>
    </location>
</feature>